<dbReference type="EMBL" id="JBHSLD010000004">
    <property type="protein sequence ID" value="MFC5379743.1"/>
    <property type="molecule type" value="Genomic_DNA"/>
</dbReference>
<dbReference type="GO" id="GO:0004170">
    <property type="term" value="F:dUTP diphosphatase activity"/>
    <property type="evidence" value="ECO:0007669"/>
    <property type="project" value="UniProtKB-EC"/>
</dbReference>
<feature type="compositionally biased region" description="Basic and acidic residues" evidence="6">
    <location>
        <begin position="165"/>
        <end position="175"/>
    </location>
</feature>
<protein>
    <recommendedName>
        <fullName evidence="5">Deoxyuridine 5'-triphosphate nucleotidohydrolase</fullName>
        <shortName evidence="5">dUTPase</shortName>
        <ecNumber evidence="5">3.6.1.23</ecNumber>
    </recommendedName>
    <alternativeName>
        <fullName evidence="5">dUTP pyrophosphatase</fullName>
    </alternativeName>
</protein>
<dbReference type="InterPro" id="IPR008181">
    <property type="entry name" value="dUTPase"/>
</dbReference>
<keyword evidence="5" id="KW-0460">Magnesium</keyword>
<dbReference type="Pfam" id="PF00692">
    <property type="entry name" value="dUTPase"/>
    <property type="match status" value="1"/>
</dbReference>
<gene>
    <name evidence="5 8" type="primary">dut</name>
    <name evidence="8" type="ORF">ACFPJ6_02960</name>
</gene>
<keyword evidence="5" id="KW-0479">Metal-binding</keyword>
<evidence type="ECO:0000259" key="7">
    <source>
        <dbReference type="Pfam" id="PF00692"/>
    </source>
</evidence>
<comment type="caution">
    <text evidence="8">The sequence shown here is derived from an EMBL/GenBank/DDBJ whole genome shotgun (WGS) entry which is preliminary data.</text>
</comment>
<evidence type="ECO:0000256" key="1">
    <source>
        <dbReference type="ARBA" id="ARBA00006581"/>
    </source>
</evidence>
<organism evidence="8 9">
    <name type="scientific">Aquipuribacter nitratireducens</name>
    <dbReference type="NCBI Taxonomy" id="650104"/>
    <lineage>
        <taxon>Bacteria</taxon>
        <taxon>Bacillati</taxon>
        <taxon>Actinomycetota</taxon>
        <taxon>Actinomycetes</taxon>
        <taxon>Micrococcales</taxon>
        <taxon>Intrasporangiaceae</taxon>
        <taxon>Aquipuribacter</taxon>
    </lineage>
</organism>
<comment type="catalytic activity">
    <reaction evidence="4 5">
        <text>dUTP + H2O = dUMP + diphosphate + H(+)</text>
        <dbReference type="Rhea" id="RHEA:10248"/>
        <dbReference type="ChEBI" id="CHEBI:15377"/>
        <dbReference type="ChEBI" id="CHEBI:15378"/>
        <dbReference type="ChEBI" id="CHEBI:33019"/>
        <dbReference type="ChEBI" id="CHEBI:61555"/>
        <dbReference type="ChEBI" id="CHEBI:246422"/>
        <dbReference type="EC" id="3.6.1.23"/>
    </reaction>
</comment>
<name>A0ABW0GJR0_9MICO</name>
<dbReference type="PANTHER" id="PTHR11241:SF0">
    <property type="entry name" value="DEOXYURIDINE 5'-TRIPHOSPHATE NUCLEOTIDOHYDROLASE"/>
    <property type="match status" value="1"/>
</dbReference>
<keyword evidence="9" id="KW-1185">Reference proteome</keyword>
<evidence type="ECO:0000256" key="5">
    <source>
        <dbReference type="HAMAP-Rule" id="MF_00116"/>
    </source>
</evidence>
<comment type="function">
    <text evidence="5">This enzyme is involved in nucleotide metabolism: it produces dUMP, the immediate precursor of thymidine nucleotides and it decreases the intracellular concentration of dUTP so that uracil cannot be incorporated into DNA.</text>
</comment>
<proteinExistence type="inferred from homology"/>
<dbReference type="CDD" id="cd07557">
    <property type="entry name" value="trimeric_dUTPase"/>
    <property type="match status" value="1"/>
</dbReference>
<comment type="pathway">
    <text evidence="5">Pyrimidine metabolism; dUMP biosynthesis; dUMP from dCTP (dUTP route): step 2/2.</text>
</comment>
<feature type="binding site" evidence="5">
    <location>
        <position position="85"/>
    </location>
    <ligand>
        <name>substrate</name>
    </ligand>
</feature>
<sequence>MPGDRSDQRHEVVVLVRRDAGVPLPARARPGDAGLDLVTTEDVVLAPGRRATVGTGVALALPDGAAAFVLPRSGLAARHGVTVLNAPGTVDAGYRGEVRVTLHNTDPDDTVELRAGERVAQLVVVDLPGVRLVEVDRLPGSARGDGGFGSTGRGPLEPAGPAHPAADRTRTRGDT</sequence>
<accession>A0ABW0GJR0</accession>
<feature type="domain" description="dUTPase-like" evidence="7">
    <location>
        <begin position="23"/>
        <end position="152"/>
    </location>
</feature>
<dbReference type="PANTHER" id="PTHR11241">
    <property type="entry name" value="DEOXYURIDINE 5'-TRIPHOSPHATE NUCLEOTIDOHYDROLASE"/>
    <property type="match status" value="1"/>
</dbReference>
<dbReference type="NCBIfam" id="TIGR00576">
    <property type="entry name" value="dut"/>
    <property type="match status" value="1"/>
</dbReference>
<dbReference type="NCBIfam" id="NF001862">
    <property type="entry name" value="PRK00601.1"/>
    <property type="match status" value="1"/>
</dbReference>
<dbReference type="EC" id="3.6.1.23" evidence="5"/>
<dbReference type="HAMAP" id="MF_00116">
    <property type="entry name" value="dUTPase_bact"/>
    <property type="match status" value="1"/>
</dbReference>
<evidence type="ECO:0000313" key="8">
    <source>
        <dbReference type="EMBL" id="MFC5379743.1"/>
    </source>
</evidence>
<dbReference type="Gene3D" id="2.70.40.10">
    <property type="match status" value="1"/>
</dbReference>
<dbReference type="InterPro" id="IPR033704">
    <property type="entry name" value="dUTPase_trimeric"/>
</dbReference>
<comment type="similarity">
    <text evidence="1 5">Belongs to the dUTPase family.</text>
</comment>
<evidence type="ECO:0000256" key="4">
    <source>
        <dbReference type="ARBA" id="ARBA00047686"/>
    </source>
</evidence>
<feature type="binding site" evidence="5">
    <location>
        <begin position="72"/>
        <end position="74"/>
    </location>
    <ligand>
        <name>substrate</name>
    </ligand>
</feature>
<feature type="binding site" evidence="5">
    <location>
        <begin position="89"/>
        <end position="91"/>
    </location>
    <ligand>
        <name>substrate</name>
    </ligand>
</feature>
<evidence type="ECO:0000313" key="9">
    <source>
        <dbReference type="Proteomes" id="UP001596122"/>
    </source>
</evidence>
<keyword evidence="3 5" id="KW-0546">Nucleotide metabolism</keyword>
<dbReference type="InterPro" id="IPR029054">
    <property type="entry name" value="dUTPase-like"/>
</dbReference>
<dbReference type="SUPFAM" id="SSF51283">
    <property type="entry name" value="dUTPase-like"/>
    <property type="match status" value="1"/>
</dbReference>
<reference evidence="9" key="1">
    <citation type="journal article" date="2019" name="Int. J. Syst. Evol. Microbiol.">
        <title>The Global Catalogue of Microorganisms (GCM) 10K type strain sequencing project: providing services to taxonomists for standard genome sequencing and annotation.</title>
        <authorList>
            <consortium name="The Broad Institute Genomics Platform"/>
            <consortium name="The Broad Institute Genome Sequencing Center for Infectious Disease"/>
            <person name="Wu L."/>
            <person name="Ma J."/>
        </authorList>
    </citation>
    <scope>NUCLEOTIDE SEQUENCE [LARGE SCALE GENOMIC DNA]</scope>
    <source>
        <strain evidence="9">CCUG 43114</strain>
    </source>
</reference>
<comment type="cofactor">
    <cofactor evidence="5">
        <name>Mg(2+)</name>
        <dbReference type="ChEBI" id="CHEBI:18420"/>
    </cofactor>
</comment>
<keyword evidence="2 5" id="KW-0378">Hydrolase</keyword>
<evidence type="ECO:0000256" key="6">
    <source>
        <dbReference type="SAM" id="MobiDB-lite"/>
    </source>
</evidence>
<evidence type="ECO:0000256" key="3">
    <source>
        <dbReference type="ARBA" id="ARBA00023080"/>
    </source>
</evidence>
<feature type="region of interest" description="Disordered" evidence="6">
    <location>
        <begin position="138"/>
        <end position="175"/>
    </location>
</feature>
<dbReference type="RefSeq" id="WP_340268971.1">
    <property type="nucleotide sequence ID" value="NZ_JBBEOG010000003.1"/>
</dbReference>
<feature type="compositionally biased region" description="Gly residues" evidence="6">
    <location>
        <begin position="143"/>
        <end position="152"/>
    </location>
</feature>
<evidence type="ECO:0000256" key="2">
    <source>
        <dbReference type="ARBA" id="ARBA00022801"/>
    </source>
</evidence>
<dbReference type="InterPro" id="IPR036157">
    <property type="entry name" value="dUTPase-like_sf"/>
</dbReference>
<comment type="caution">
    <text evidence="5">Lacks conserved residue(s) required for the propagation of feature annotation.</text>
</comment>
<dbReference type="Proteomes" id="UP001596122">
    <property type="component" value="Unassembled WGS sequence"/>
</dbReference>